<dbReference type="Gene3D" id="2.60.120.590">
    <property type="entry name" value="Alpha-ketoglutarate-dependent dioxygenase AlkB-like"/>
    <property type="match status" value="1"/>
</dbReference>
<keyword evidence="3" id="KW-1185">Reference proteome</keyword>
<dbReference type="GO" id="GO:0003729">
    <property type="term" value="F:mRNA binding"/>
    <property type="evidence" value="ECO:0007669"/>
    <property type="project" value="InterPro"/>
</dbReference>
<comment type="similarity">
    <text evidence="1">Belongs to the alkB family.</text>
</comment>
<dbReference type="PANTHER" id="PTHR31447">
    <property type="entry name" value="HYDROXYPROLINE-RICH GLYCOPROTEIN FAMILY PROTEIN-RELATED"/>
    <property type="match status" value="1"/>
</dbReference>
<dbReference type="Proteomes" id="UP000594263">
    <property type="component" value="Unplaced"/>
</dbReference>
<evidence type="ECO:0000313" key="2">
    <source>
        <dbReference type="EnsemblPlants" id="Kaladp0016s0357.1.v1.1"/>
    </source>
</evidence>
<dbReference type="AlphaFoldDB" id="A0A7N0T176"/>
<sequence length="133" mass="15059">MRGKGRVTIQFECCFNYAKASHHEKACRMECPPNNLHPDSCIVNIYDEGDCVPPHIDSHDFLLPFCTVSFLSKHCVPAVPTKRMSITIRRMDESKRPVGFVPEQDLHGIQPLSYEVDRLEESSPQIPQPVPAV</sequence>
<evidence type="ECO:0008006" key="4">
    <source>
        <dbReference type="Google" id="ProtNLM"/>
    </source>
</evidence>
<dbReference type="SUPFAM" id="SSF51197">
    <property type="entry name" value="Clavaminate synthase-like"/>
    <property type="match status" value="1"/>
</dbReference>
<dbReference type="Gramene" id="Kaladp0016s0357.1.v1.1">
    <property type="protein sequence ID" value="Kaladp0016s0357.1.v1.1"/>
    <property type="gene ID" value="Kaladp0016s0357.v1.1"/>
</dbReference>
<reference evidence="2" key="1">
    <citation type="submission" date="2021-01" db="UniProtKB">
        <authorList>
            <consortium name="EnsemblPlants"/>
        </authorList>
    </citation>
    <scope>IDENTIFICATION</scope>
</reference>
<name>A0A7N0T176_KALFE</name>
<dbReference type="EnsemblPlants" id="Kaladp0016s0357.1.v1.1">
    <property type="protein sequence ID" value="Kaladp0016s0357.1.v1.1"/>
    <property type="gene ID" value="Kaladp0016s0357.v1.1"/>
</dbReference>
<dbReference type="PANTHER" id="PTHR31447:SF1">
    <property type="entry name" value="OS06G0138200 PROTEIN"/>
    <property type="match status" value="1"/>
</dbReference>
<protein>
    <recommendedName>
        <fullName evidence="4">Fe2OG dioxygenase domain-containing protein</fullName>
    </recommendedName>
</protein>
<proteinExistence type="inferred from homology"/>
<evidence type="ECO:0000313" key="3">
    <source>
        <dbReference type="Proteomes" id="UP000594263"/>
    </source>
</evidence>
<dbReference type="InterPro" id="IPR037151">
    <property type="entry name" value="AlkB-like_sf"/>
</dbReference>
<dbReference type="InterPro" id="IPR044842">
    <property type="entry name" value="ALKBH9B/ALKBH10B-like"/>
</dbReference>
<accession>A0A7N0T176</accession>
<evidence type="ECO:0000256" key="1">
    <source>
        <dbReference type="ARBA" id="ARBA00007879"/>
    </source>
</evidence>
<dbReference type="GO" id="GO:0006402">
    <property type="term" value="P:mRNA catabolic process"/>
    <property type="evidence" value="ECO:0007669"/>
    <property type="project" value="InterPro"/>
</dbReference>
<dbReference type="GO" id="GO:0032451">
    <property type="term" value="F:demethylase activity"/>
    <property type="evidence" value="ECO:0007669"/>
    <property type="project" value="InterPro"/>
</dbReference>
<organism evidence="2 3">
    <name type="scientific">Kalanchoe fedtschenkoi</name>
    <name type="common">Lavender scallops</name>
    <name type="synonym">South American air plant</name>
    <dbReference type="NCBI Taxonomy" id="63787"/>
    <lineage>
        <taxon>Eukaryota</taxon>
        <taxon>Viridiplantae</taxon>
        <taxon>Streptophyta</taxon>
        <taxon>Embryophyta</taxon>
        <taxon>Tracheophyta</taxon>
        <taxon>Spermatophyta</taxon>
        <taxon>Magnoliopsida</taxon>
        <taxon>eudicotyledons</taxon>
        <taxon>Gunneridae</taxon>
        <taxon>Pentapetalae</taxon>
        <taxon>Saxifragales</taxon>
        <taxon>Crassulaceae</taxon>
        <taxon>Kalanchoe</taxon>
    </lineage>
</organism>